<proteinExistence type="inferred from homology"/>
<evidence type="ECO:0000256" key="3">
    <source>
        <dbReference type="ARBA" id="ARBA00006602"/>
    </source>
</evidence>
<keyword evidence="11" id="KW-0966">Cell projection</keyword>
<evidence type="ECO:0000259" key="10">
    <source>
        <dbReference type="Pfam" id="PF02108"/>
    </source>
</evidence>
<keyword evidence="5" id="KW-0813">Transport</keyword>
<evidence type="ECO:0000256" key="5">
    <source>
        <dbReference type="ARBA" id="ARBA00022448"/>
    </source>
</evidence>
<protein>
    <recommendedName>
        <fullName evidence="4">Flagellar assembly protein FliH</fullName>
    </recommendedName>
</protein>
<reference evidence="11 12" key="1">
    <citation type="submission" date="2021-08" db="EMBL/GenBank/DDBJ databases">
        <title>Culture and genomic analysis of Symbiopectobacterium purcellii sp. nov. gen. nov., isolated from the leafhopper Empoasca decipiens.</title>
        <authorList>
            <person name="Nadal-Jimenez P."/>
            <person name="Siozios S."/>
            <person name="Halliday N."/>
            <person name="Camara M."/>
            <person name="Hurst G.D.D."/>
        </authorList>
    </citation>
    <scope>NUCLEOTIDE SEQUENCE [LARGE SCALE GENOMIC DNA]</scope>
    <source>
        <strain evidence="11 12">SyEd1</strain>
    </source>
</reference>
<dbReference type="InterPro" id="IPR051472">
    <property type="entry name" value="T3SS_Stator/FliH"/>
</dbReference>
<comment type="similarity">
    <text evidence="3">Belongs to the FliH family.</text>
</comment>
<evidence type="ECO:0000313" key="12">
    <source>
        <dbReference type="Proteomes" id="UP000825886"/>
    </source>
</evidence>
<keyword evidence="11" id="KW-0969">Cilium</keyword>
<evidence type="ECO:0000256" key="7">
    <source>
        <dbReference type="ARBA" id="ARBA00022795"/>
    </source>
</evidence>
<dbReference type="RefSeq" id="WP_222157429.1">
    <property type="nucleotide sequence ID" value="NZ_CP081864.1"/>
</dbReference>
<dbReference type="Pfam" id="PF02108">
    <property type="entry name" value="FliH"/>
    <property type="match status" value="1"/>
</dbReference>
<dbReference type="PANTHER" id="PTHR34982">
    <property type="entry name" value="YOP PROTEINS TRANSLOCATION PROTEIN L"/>
    <property type="match status" value="1"/>
</dbReference>
<dbReference type="NCBIfam" id="NF004266">
    <property type="entry name" value="PRK05687.1-1"/>
    <property type="match status" value="1"/>
</dbReference>
<keyword evidence="8" id="KW-0653">Protein transport</keyword>
<gene>
    <name evidence="11" type="primary">fliH</name>
    <name evidence="11" type="ORF">K6K13_13135</name>
</gene>
<evidence type="ECO:0000256" key="1">
    <source>
        <dbReference type="ARBA" id="ARBA00003041"/>
    </source>
</evidence>
<keyword evidence="6" id="KW-0963">Cytoplasm</keyword>
<feature type="domain" description="Flagellar assembly protein FliH/Type III secretion system HrpE" evidence="10">
    <location>
        <begin position="104"/>
        <end position="228"/>
    </location>
</feature>
<keyword evidence="11" id="KW-0282">Flagellum</keyword>
<evidence type="ECO:0000256" key="2">
    <source>
        <dbReference type="ARBA" id="ARBA00004496"/>
    </source>
</evidence>
<sequence>MSDAADNMAWKPWKLKDLASPFDVEPEPVIDAVEPEEAAPESVDQFRSFEAELERMREQTMRQAREAGFAEGRQQGYDAGYQEGLTAGAQQGTQDALQQQQPMIEHMQQMVSAFQQTLDTMDSAIPARLTQLALTVAKQIIGQAPLCDGTALQHQIQQLIQQEPLFSGKAQLRVNPSDLERIEASLGPTLEQHGWRLLADSQLHPGGCKVSAEEGDLDASLATRWHELCRLAAPGEL</sequence>
<evidence type="ECO:0000313" key="11">
    <source>
        <dbReference type="EMBL" id="QZN94305.1"/>
    </source>
</evidence>
<comment type="function">
    <text evidence="1">Needed for flagellar regrowth and assembly.</text>
</comment>
<dbReference type="PANTHER" id="PTHR34982:SF1">
    <property type="entry name" value="FLAGELLAR ASSEMBLY PROTEIN FLIH"/>
    <property type="match status" value="1"/>
</dbReference>
<name>A0ABX9AKQ7_9ENTR</name>
<accession>A0ABX9AKQ7</accession>
<evidence type="ECO:0000256" key="6">
    <source>
        <dbReference type="ARBA" id="ARBA00022490"/>
    </source>
</evidence>
<evidence type="ECO:0000256" key="4">
    <source>
        <dbReference type="ARBA" id="ARBA00016507"/>
    </source>
</evidence>
<comment type="subcellular location">
    <subcellularLocation>
        <location evidence="2">Cytoplasm</location>
    </subcellularLocation>
</comment>
<keyword evidence="9" id="KW-1006">Bacterial flagellum protein export</keyword>
<keyword evidence="7" id="KW-1005">Bacterial flagellum biogenesis</keyword>
<evidence type="ECO:0000256" key="8">
    <source>
        <dbReference type="ARBA" id="ARBA00022927"/>
    </source>
</evidence>
<organism evidence="11 12">
    <name type="scientific">Symbiopectobacterium purcellii</name>
    <dbReference type="NCBI Taxonomy" id="2871826"/>
    <lineage>
        <taxon>Bacteria</taxon>
        <taxon>Pseudomonadati</taxon>
        <taxon>Pseudomonadota</taxon>
        <taxon>Gammaproteobacteria</taxon>
        <taxon>Enterobacterales</taxon>
        <taxon>Enterobacteriaceae</taxon>
    </lineage>
</organism>
<dbReference type="PRINTS" id="PR01003">
    <property type="entry name" value="FLGFLIH"/>
</dbReference>
<dbReference type="Proteomes" id="UP000825886">
    <property type="component" value="Chromosome"/>
</dbReference>
<dbReference type="InterPro" id="IPR000563">
    <property type="entry name" value="Flag_FliH"/>
</dbReference>
<dbReference type="InterPro" id="IPR018035">
    <property type="entry name" value="Flagellar_FliH/T3SS_HrpE"/>
</dbReference>
<evidence type="ECO:0000256" key="9">
    <source>
        <dbReference type="ARBA" id="ARBA00023225"/>
    </source>
</evidence>
<dbReference type="EMBL" id="CP081864">
    <property type="protein sequence ID" value="QZN94305.1"/>
    <property type="molecule type" value="Genomic_DNA"/>
</dbReference>
<keyword evidence="12" id="KW-1185">Reference proteome</keyword>